<dbReference type="InterPro" id="IPR013918">
    <property type="entry name" value="Nucleotide_exch_fac_Fes1"/>
</dbReference>
<dbReference type="GO" id="GO:0005783">
    <property type="term" value="C:endoplasmic reticulum"/>
    <property type="evidence" value="ECO:0007669"/>
    <property type="project" value="TreeGrafter"/>
</dbReference>
<organism evidence="5 6">
    <name type="scientific">Setomelanomma holmii</name>
    <dbReference type="NCBI Taxonomy" id="210430"/>
    <lineage>
        <taxon>Eukaryota</taxon>
        <taxon>Fungi</taxon>
        <taxon>Dikarya</taxon>
        <taxon>Ascomycota</taxon>
        <taxon>Pezizomycotina</taxon>
        <taxon>Dothideomycetes</taxon>
        <taxon>Pleosporomycetidae</taxon>
        <taxon>Pleosporales</taxon>
        <taxon>Pleosporineae</taxon>
        <taxon>Phaeosphaeriaceae</taxon>
        <taxon>Setomelanomma</taxon>
    </lineage>
</organism>
<keyword evidence="2" id="KW-0677">Repeat</keyword>
<proteinExistence type="inferred from homology"/>
<comment type="similarity">
    <text evidence="1">Belongs to the FES1 family.</text>
</comment>
<name>A0A9P4H6Q7_9PLEO</name>
<evidence type="ECO:0000256" key="3">
    <source>
        <dbReference type="ARBA" id="ARBA00024912"/>
    </source>
</evidence>
<evidence type="ECO:0000259" key="4">
    <source>
        <dbReference type="Pfam" id="PF08609"/>
    </source>
</evidence>
<dbReference type="Gene3D" id="1.25.10.10">
    <property type="entry name" value="Leucine-rich Repeat Variant"/>
    <property type="match status" value="1"/>
</dbReference>
<gene>
    <name evidence="5" type="ORF">EK21DRAFT_101744</name>
</gene>
<protein>
    <submittedName>
        <fullName evidence="5">Fes1-domain-containing protein</fullName>
    </submittedName>
</protein>
<comment type="function">
    <text evidence="3">Functions as a nucleotide exchange factor (NEF) for Hsp70 chaperones which accelerates the release of ADP. Required for fully efficient Hsp70-mediated folding of proteins.</text>
</comment>
<comment type="caution">
    <text evidence="5">The sequence shown here is derived from an EMBL/GenBank/DDBJ whole genome shotgun (WGS) entry which is preliminary data.</text>
</comment>
<dbReference type="SUPFAM" id="SSF48371">
    <property type="entry name" value="ARM repeat"/>
    <property type="match status" value="1"/>
</dbReference>
<dbReference type="GO" id="GO:0000774">
    <property type="term" value="F:adenyl-nucleotide exchange factor activity"/>
    <property type="evidence" value="ECO:0007669"/>
    <property type="project" value="TreeGrafter"/>
</dbReference>
<accession>A0A9P4H6Q7</accession>
<dbReference type="InterPro" id="IPR011989">
    <property type="entry name" value="ARM-like"/>
</dbReference>
<evidence type="ECO:0000256" key="2">
    <source>
        <dbReference type="ARBA" id="ARBA00022737"/>
    </source>
</evidence>
<dbReference type="Proteomes" id="UP000799777">
    <property type="component" value="Unassembled WGS sequence"/>
</dbReference>
<sequence length="213" mass="23950">MNDPTLNNLLKWGISNSEASRNNPSAAAPQPMSDVDKAALMSLISGDHIKSDADLMRESMAIIKDKDSTHELEKRKQSFIDFEMLIENLDNANNIEALGLWPDLVEQLRSEHAILRQWAAHTCGTVVQNNLRTQERILIVGGIPVLVRLATEDPEQQVRKRAITALSSTVRNFQPGLDETISHMPKDFKPDRELDACDMESVDILINRLRESL</sequence>
<evidence type="ECO:0000256" key="1">
    <source>
        <dbReference type="ARBA" id="ARBA00011045"/>
    </source>
</evidence>
<dbReference type="Pfam" id="PF08609">
    <property type="entry name" value="Fes1"/>
    <property type="match status" value="1"/>
</dbReference>
<evidence type="ECO:0000313" key="6">
    <source>
        <dbReference type="Proteomes" id="UP000799777"/>
    </source>
</evidence>
<dbReference type="InterPro" id="IPR050693">
    <property type="entry name" value="Hsp70_NEF-Inhibitors"/>
</dbReference>
<evidence type="ECO:0000313" key="5">
    <source>
        <dbReference type="EMBL" id="KAF2028572.1"/>
    </source>
</evidence>
<feature type="domain" description="Nucleotide exchange factor Fes1" evidence="4">
    <location>
        <begin position="6"/>
        <end position="95"/>
    </location>
</feature>
<dbReference type="PANTHER" id="PTHR19316:SF18">
    <property type="entry name" value="HSP70-BINDING PROTEIN 1"/>
    <property type="match status" value="1"/>
</dbReference>
<dbReference type="OrthoDB" id="10250458at2759"/>
<dbReference type="AlphaFoldDB" id="A0A9P4H6Q7"/>
<dbReference type="PANTHER" id="PTHR19316">
    <property type="entry name" value="PROTEIN FOLDING REGULATOR"/>
    <property type="match status" value="1"/>
</dbReference>
<keyword evidence="6" id="KW-1185">Reference proteome</keyword>
<dbReference type="InterPro" id="IPR016024">
    <property type="entry name" value="ARM-type_fold"/>
</dbReference>
<dbReference type="EMBL" id="ML978211">
    <property type="protein sequence ID" value="KAF2028572.1"/>
    <property type="molecule type" value="Genomic_DNA"/>
</dbReference>
<reference evidence="5" key="1">
    <citation type="journal article" date="2020" name="Stud. Mycol.">
        <title>101 Dothideomycetes genomes: a test case for predicting lifestyles and emergence of pathogens.</title>
        <authorList>
            <person name="Haridas S."/>
            <person name="Albert R."/>
            <person name="Binder M."/>
            <person name="Bloem J."/>
            <person name="Labutti K."/>
            <person name="Salamov A."/>
            <person name="Andreopoulos B."/>
            <person name="Baker S."/>
            <person name="Barry K."/>
            <person name="Bills G."/>
            <person name="Bluhm B."/>
            <person name="Cannon C."/>
            <person name="Castanera R."/>
            <person name="Culley D."/>
            <person name="Daum C."/>
            <person name="Ezra D."/>
            <person name="Gonzalez J."/>
            <person name="Henrissat B."/>
            <person name="Kuo A."/>
            <person name="Liang C."/>
            <person name="Lipzen A."/>
            <person name="Lutzoni F."/>
            <person name="Magnuson J."/>
            <person name="Mondo S."/>
            <person name="Nolan M."/>
            <person name="Ohm R."/>
            <person name="Pangilinan J."/>
            <person name="Park H.-J."/>
            <person name="Ramirez L."/>
            <person name="Alfaro M."/>
            <person name="Sun H."/>
            <person name="Tritt A."/>
            <person name="Yoshinaga Y."/>
            <person name="Zwiers L.-H."/>
            <person name="Turgeon B."/>
            <person name="Goodwin S."/>
            <person name="Spatafora J."/>
            <person name="Crous P."/>
            <person name="Grigoriev I."/>
        </authorList>
    </citation>
    <scope>NUCLEOTIDE SEQUENCE</scope>
    <source>
        <strain evidence="5">CBS 110217</strain>
    </source>
</reference>